<protein>
    <submittedName>
        <fullName evidence="1">Uncharacterized protein</fullName>
    </submittedName>
</protein>
<evidence type="ECO:0000313" key="2">
    <source>
        <dbReference type="Proteomes" id="UP000277204"/>
    </source>
</evidence>
<organism evidence="1 2">
    <name type="scientific">Schistosoma margrebowiei</name>
    <dbReference type="NCBI Taxonomy" id="48269"/>
    <lineage>
        <taxon>Eukaryota</taxon>
        <taxon>Metazoa</taxon>
        <taxon>Spiralia</taxon>
        <taxon>Lophotrochozoa</taxon>
        <taxon>Platyhelminthes</taxon>
        <taxon>Trematoda</taxon>
        <taxon>Digenea</taxon>
        <taxon>Strigeidida</taxon>
        <taxon>Schistosomatoidea</taxon>
        <taxon>Schistosomatidae</taxon>
        <taxon>Schistosoma</taxon>
    </lineage>
</organism>
<gene>
    <name evidence="1" type="ORF">SMRZ_LOCUS19984</name>
</gene>
<accession>A0A183MVA4</accession>
<reference evidence="1 2" key="1">
    <citation type="submission" date="2018-11" db="EMBL/GenBank/DDBJ databases">
        <authorList>
            <consortium name="Pathogen Informatics"/>
        </authorList>
    </citation>
    <scope>NUCLEOTIDE SEQUENCE [LARGE SCALE GENOMIC DNA]</scope>
    <source>
        <strain evidence="1 2">Zambia</strain>
    </source>
</reference>
<dbReference type="Proteomes" id="UP000277204">
    <property type="component" value="Unassembled WGS sequence"/>
</dbReference>
<keyword evidence="2" id="KW-1185">Reference proteome</keyword>
<dbReference type="EMBL" id="UZAI01018141">
    <property type="protein sequence ID" value="VDP33760.1"/>
    <property type="molecule type" value="Genomic_DNA"/>
</dbReference>
<evidence type="ECO:0000313" key="1">
    <source>
        <dbReference type="EMBL" id="VDP33760.1"/>
    </source>
</evidence>
<sequence>MEYFEKLLNRPASLNLLKIKAAHTDLPTDVNPPTTKEIKMAIRQIKSGKATGHDNIQAKTLKSNIEIKKGILDKLPQIYGTTALENGQIYVCTAIYLS</sequence>
<name>A0A183MVA4_9TREM</name>
<proteinExistence type="predicted"/>
<dbReference type="AlphaFoldDB" id="A0A183MVA4"/>